<keyword evidence="4" id="KW-1185">Reference proteome</keyword>
<accession>A0A1W6N331</accession>
<dbReference type="EMBL" id="CP008743">
    <property type="protein sequence ID" value="ARN84176.1"/>
    <property type="molecule type" value="Genomic_DNA"/>
</dbReference>
<keyword evidence="2" id="KW-0732">Signal</keyword>
<feature type="compositionally biased region" description="Basic and acidic residues" evidence="1">
    <location>
        <begin position="34"/>
        <end position="54"/>
    </location>
</feature>
<evidence type="ECO:0000313" key="4">
    <source>
        <dbReference type="Proteomes" id="UP000237351"/>
    </source>
</evidence>
<dbReference type="Proteomes" id="UP000237351">
    <property type="component" value="Chromosome"/>
</dbReference>
<evidence type="ECO:0000256" key="2">
    <source>
        <dbReference type="SAM" id="SignalP"/>
    </source>
</evidence>
<sequence length="64" mass="7257">MLKYSALFVLMIIFSVSSASSYAFSSHNDVLNATKKEQSKKQKKTKDQSKKVDDDYIPMFGAPY</sequence>
<protein>
    <submittedName>
        <fullName evidence="3">Uncharacterized protein</fullName>
    </submittedName>
</protein>
<gene>
    <name evidence="3" type="ORF">GQ61_01140</name>
</gene>
<feature type="region of interest" description="Disordered" evidence="1">
    <location>
        <begin position="33"/>
        <end position="64"/>
    </location>
</feature>
<dbReference type="RefSeq" id="WP_085783538.1">
    <property type="nucleotide sequence ID" value="NZ_CP008743.1"/>
</dbReference>
<feature type="signal peptide" evidence="2">
    <location>
        <begin position="1"/>
        <end position="19"/>
    </location>
</feature>
<feature type="chain" id="PRO_5012439030" evidence="2">
    <location>
        <begin position="20"/>
        <end position="64"/>
    </location>
</feature>
<reference evidence="3 4" key="1">
    <citation type="submission" date="2014-06" db="EMBL/GenBank/DDBJ databases">
        <title>The genome of the endonuclear symbiont Nucleicultrix amoebiphila.</title>
        <authorList>
            <person name="Schulz F."/>
            <person name="Horn M."/>
        </authorList>
    </citation>
    <scope>NUCLEOTIDE SEQUENCE [LARGE SCALE GENOMIC DNA]</scope>
    <source>
        <strain evidence="3 4">FS5</strain>
    </source>
</reference>
<name>A0A1W6N331_9PROT</name>
<evidence type="ECO:0000256" key="1">
    <source>
        <dbReference type="SAM" id="MobiDB-lite"/>
    </source>
</evidence>
<dbReference type="AlphaFoldDB" id="A0A1W6N331"/>
<proteinExistence type="predicted"/>
<evidence type="ECO:0000313" key="3">
    <source>
        <dbReference type="EMBL" id="ARN84176.1"/>
    </source>
</evidence>
<organism evidence="3 4">
    <name type="scientific">Candidatus Nucleicultrix amoebiphila FS5</name>
    <dbReference type="NCBI Taxonomy" id="1414854"/>
    <lineage>
        <taxon>Bacteria</taxon>
        <taxon>Pseudomonadati</taxon>
        <taxon>Pseudomonadota</taxon>
        <taxon>Alphaproteobacteria</taxon>
        <taxon>Holosporales</taxon>
        <taxon>Candidatus Nucleicultricaceae</taxon>
        <taxon>Candidatus Nucleicultrix</taxon>
    </lineage>
</organism>
<dbReference type="KEGG" id="naf:GQ61_01140"/>